<dbReference type="PANTHER" id="PTHR39290:SF6">
    <property type="entry name" value="S-ADENOSYL-L-METHIONINE-DEPENDENT METHYLTRANSFERASES SUPERFAMILY PROTEIN"/>
    <property type="match status" value="1"/>
</dbReference>
<reference evidence="1" key="1">
    <citation type="submission" date="2015-04" db="EMBL/GenBank/DDBJ databases">
        <title>The genome sequence of the plant pathogenic Rhizarian Plasmodiophora brassicae reveals insights in its biotrophic life cycle and the origin of chitin synthesis.</title>
        <authorList>
            <person name="Schwelm A."/>
            <person name="Fogelqvist J."/>
            <person name="Knaust A."/>
            <person name="Julke S."/>
            <person name="Lilja T."/>
            <person name="Dhandapani V."/>
            <person name="Bonilla-Rosso G."/>
            <person name="Karlsson M."/>
            <person name="Shevchenko A."/>
            <person name="Choi S.R."/>
            <person name="Kim H.G."/>
            <person name="Park J.Y."/>
            <person name="Lim Y.P."/>
            <person name="Ludwig-Muller J."/>
            <person name="Dixelius C."/>
        </authorList>
    </citation>
    <scope>NUCLEOTIDE SEQUENCE</scope>
    <source>
        <tissue evidence="1">Potato root galls</tissue>
    </source>
</reference>
<dbReference type="AlphaFoldDB" id="A0A0H5RCQ8"/>
<dbReference type="PANTHER" id="PTHR39290">
    <property type="entry name" value="C3H1-TYPE DOMAIN-CONTAINING PROTEIN-RELATED"/>
    <property type="match status" value="1"/>
</dbReference>
<dbReference type="SUPFAM" id="SSF53335">
    <property type="entry name" value="S-adenosyl-L-methionine-dependent methyltransferases"/>
    <property type="match status" value="1"/>
</dbReference>
<dbReference type="InterPro" id="IPR029063">
    <property type="entry name" value="SAM-dependent_MTases_sf"/>
</dbReference>
<proteinExistence type="predicted"/>
<evidence type="ECO:0000313" key="1">
    <source>
        <dbReference type="EMBL" id="CRZ11783.1"/>
    </source>
</evidence>
<sequence length="262" mass="29337">RHGARSAVAPWDDPLSIRYMEVMKEASELGLDLDRLFHPDLPDHERLAIFDWFRAVHQSVRIPMAYAIPTAEAVHIIGQFSPIVEIGAGSGYWSRLIRERTGSIVFAYDKSPCLGVHRCDHIPTIIESHPDCSLFLCWPDQSDMASTAINAFGGEIFIYIGESIGRTVHGDFSPMGDVAFHLYVNRHFHEVLRVPLPNWPGNQDCLSVYKRSGAITLMMGETGNVETFQHVPPSERSDLFTASELGWRILDKTADMIASSNT</sequence>
<accession>A0A0H5RCQ8</accession>
<protein>
    <submittedName>
        <fullName evidence="1">Uncharacterized protein</fullName>
    </submittedName>
</protein>
<name>A0A0H5RCQ8_9EUKA</name>
<feature type="non-terminal residue" evidence="1">
    <location>
        <position position="1"/>
    </location>
</feature>
<organism evidence="1">
    <name type="scientific">Spongospora subterranea</name>
    <dbReference type="NCBI Taxonomy" id="70186"/>
    <lineage>
        <taxon>Eukaryota</taxon>
        <taxon>Sar</taxon>
        <taxon>Rhizaria</taxon>
        <taxon>Endomyxa</taxon>
        <taxon>Phytomyxea</taxon>
        <taxon>Plasmodiophorida</taxon>
        <taxon>Plasmodiophoridae</taxon>
        <taxon>Spongospora</taxon>
    </lineage>
</organism>
<dbReference type="EMBL" id="HACM01011341">
    <property type="protein sequence ID" value="CRZ11783.1"/>
    <property type="molecule type" value="Transcribed_RNA"/>
</dbReference>